<evidence type="ECO:0000313" key="1">
    <source>
        <dbReference type="EMBL" id="JAQ13495.1"/>
    </source>
</evidence>
<name>A0A146M2L8_LYGHE</name>
<gene>
    <name evidence="1" type="ORF">g.84452</name>
</gene>
<accession>A0A146M2L8</accession>
<dbReference type="AlphaFoldDB" id="A0A146M2L8"/>
<dbReference type="EMBL" id="GDHC01005134">
    <property type="protein sequence ID" value="JAQ13495.1"/>
    <property type="molecule type" value="Transcribed_RNA"/>
</dbReference>
<organism evidence="1">
    <name type="scientific">Lygus hesperus</name>
    <name type="common">Western plant bug</name>
    <dbReference type="NCBI Taxonomy" id="30085"/>
    <lineage>
        <taxon>Eukaryota</taxon>
        <taxon>Metazoa</taxon>
        <taxon>Ecdysozoa</taxon>
        <taxon>Arthropoda</taxon>
        <taxon>Hexapoda</taxon>
        <taxon>Insecta</taxon>
        <taxon>Pterygota</taxon>
        <taxon>Neoptera</taxon>
        <taxon>Paraneoptera</taxon>
        <taxon>Hemiptera</taxon>
        <taxon>Heteroptera</taxon>
        <taxon>Panheteroptera</taxon>
        <taxon>Cimicomorpha</taxon>
        <taxon>Miridae</taxon>
        <taxon>Mirini</taxon>
        <taxon>Lygus</taxon>
    </lineage>
</organism>
<protein>
    <submittedName>
        <fullName evidence="1">Uncharacterized protein</fullName>
    </submittedName>
</protein>
<reference evidence="1" key="1">
    <citation type="journal article" date="2016" name="Gigascience">
        <title>De novo construction of an expanded transcriptome assembly for the western tarnished plant bug, Lygus hesperus.</title>
        <authorList>
            <person name="Tassone E.E."/>
            <person name="Geib S.M."/>
            <person name="Hall B."/>
            <person name="Fabrick J.A."/>
            <person name="Brent C.S."/>
            <person name="Hull J.J."/>
        </authorList>
    </citation>
    <scope>NUCLEOTIDE SEQUENCE</scope>
</reference>
<sequence>MRSPPHLKRQLKVRKMQFPEHCLKINPIFRKRTGKNALKVIADIGELGVVNSNPVKGLASSAMALYNAVTVGTCLHSAHARSNRGRCHFAHPAAKQSCRPTSLLVHQKTDFGWNMHALQAIDARSHTHYTCNKVYAAGAERHLKVYYIVARAYLFYVQALNQLPCI</sequence>
<proteinExistence type="predicted"/>